<organism evidence="2 3">
    <name type="scientific">Trichonephila clavata</name>
    <name type="common">Joro spider</name>
    <name type="synonym">Nephila clavata</name>
    <dbReference type="NCBI Taxonomy" id="2740835"/>
    <lineage>
        <taxon>Eukaryota</taxon>
        <taxon>Metazoa</taxon>
        <taxon>Ecdysozoa</taxon>
        <taxon>Arthropoda</taxon>
        <taxon>Chelicerata</taxon>
        <taxon>Arachnida</taxon>
        <taxon>Araneae</taxon>
        <taxon>Araneomorphae</taxon>
        <taxon>Entelegynae</taxon>
        <taxon>Araneoidea</taxon>
        <taxon>Nephilidae</taxon>
        <taxon>Trichonephila</taxon>
    </lineage>
</organism>
<keyword evidence="1" id="KW-1133">Transmembrane helix</keyword>
<reference evidence="2" key="1">
    <citation type="submission" date="2020-07" db="EMBL/GenBank/DDBJ databases">
        <title>Multicomponent nature underlies the extraordinary mechanical properties of spider dragline silk.</title>
        <authorList>
            <person name="Kono N."/>
            <person name="Nakamura H."/>
            <person name="Mori M."/>
            <person name="Yoshida Y."/>
            <person name="Ohtoshi R."/>
            <person name="Malay A.D."/>
            <person name="Moran D.A.P."/>
            <person name="Tomita M."/>
            <person name="Numata K."/>
            <person name="Arakawa K."/>
        </authorList>
    </citation>
    <scope>NUCLEOTIDE SEQUENCE</scope>
</reference>
<accession>A0A8X6LA36</accession>
<gene>
    <name evidence="2" type="ORF">TNCT_182511</name>
</gene>
<dbReference type="Proteomes" id="UP000887116">
    <property type="component" value="Unassembled WGS sequence"/>
</dbReference>
<dbReference type="EMBL" id="BMAO01005701">
    <property type="protein sequence ID" value="GFR03251.1"/>
    <property type="molecule type" value="Genomic_DNA"/>
</dbReference>
<evidence type="ECO:0000256" key="1">
    <source>
        <dbReference type="SAM" id="Phobius"/>
    </source>
</evidence>
<name>A0A8X6LA36_TRICU</name>
<keyword evidence="1" id="KW-0472">Membrane</keyword>
<proteinExistence type="predicted"/>
<evidence type="ECO:0000313" key="2">
    <source>
        <dbReference type="EMBL" id="GFR03251.1"/>
    </source>
</evidence>
<evidence type="ECO:0008006" key="4">
    <source>
        <dbReference type="Google" id="ProtNLM"/>
    </source>
</evidence>
<evidence type="ECO:0000313" key="3">
    <source>
        <dbReference type="Proteomes" id="UP000887116"/>
    </source>
</evidence>
<keyword evidence="3" id="KW-1185">Reference proteome</keyword>
<keyword evidence="1" id="KW-0812">Transmembrane</keyword>
<feature type="transmembrane region" description="Helical" evidence="1">
    <location>
        <begin position="65"/>
        <end position="90"/>
    </location>
</feature>
<comment type="caution">
    <text evidence="2">The sequence shown here is derived from an EMBL/GenBank/DDBJ whole genome shotgun (WGS) entry which is preliminary data.</text>
</comment>
<dbReference type="AlphaFoldDB" id="A0A8X6LA36"/>
<sequence length="104" mass="11605">MRQNGLSAASGVCVSFFLVQKEFFLLSFLEQCLLLEGDGEKNGKLPVFGQAWLRMRPRSRPKRSTGLYGTILFFSIALFVGGVLSCFALHSSSLVKKWADKLKQ</sequence>
<protein>
    <recommendedName>
        <fullName evidence="4">Transmembrane protein</fullName>
    </recommendedName>
</protein>
<dbReference type="OrthoDB" id="10569269at2759"/>